<proteinExistence type="predicted"/>
<dbReference type="PANTHER" id="PTHR35004:SF7">
    <property type="entry name" value="INTEGRASE PROTEIN"/>
    <property type="match status" value="1"/>
</dbReference>
<dbReference type="InterPro" id="IPR001584">
    <property type="entry name" value="Integrase_cat-core"/>
</dbReference>
<feature type="domain" description="Integrase catalytic" evidence="1">
    <location>
        <begin position="1"/>
        <end position="128"/>
    </location>
</feature>
<dbReference type="PANTHER" id="PTHR35004">
    <property type="entry name" value="TRANSPOSASE RV3428C-RELATED"/>
    <property type="match status" value="1"/>
</dbReference>
<name>A0ABN8AHU2_9PROT</name>
<dbReference type="PROSITE" id="PS50994">
    <property type="entry name" value="INTEGRASE"/>
    <property type="match status" value="1"/>
</dbReference>
<reference evidence="2 3" key="1">
    <citation type="submission" date="2021-10" db="EMBL/GenBank/DDBJ databases">
        <authorList>
            <person name="Koch H."/>
        </authorList>
    </citation>
    <scope>NUCLEOTIDE SEQUENCE [LARGE SCALE GENOMIC DNA]</scope>
    <source>
        <strain evidence="2">6680</strain>
    </source>
</reference>
<gene>
    <name evidence="2" type="ORF">NTG6680_1055</name>
</gene>
<dbReference type="InterPro" id="IPR036397">
    <property type="entry name" value="RNaseH_sf"/>
</dbReference>
<dbReference type="Gene3D" id="3.30.420.10">
    <property type="entry name" value="Ribonuclease H-like superfamily/Ribonuclease H"/>
    <property type="match status" value="1"/>
</dbReference>
<organism evidence="2 3">
    <name type="scientific">Candidatus Nitrotoga arctica</name>
    <dbReference type="NCBI Taxonomy" id="453162"/>
    <lineage>
        <taxon>Bacteria</taxon>
        <taxon>Pseudomonadati</taxon>
        <taxon>Pseudomonadota</taxon>
        <taxon>Betaproteobacteria</taxon>
        <taxon>Nitrosomonadales</taxon>
        <taxon>Gallionellaceae</taxon>
        <taxon>Candidatus Nitrotoga</taxon>
    </lineage>
</organism>
<dbReference type="SUPFAM" id="SSF53098">
    <property type="entry name" value="Ribonuclease H-like"/>
    <property type="match status" value="1"/>
</dbReference>
<evidence type="ECO:0000313" key="3">
    <source>
        <dbReference type="Proteomes" id="UP000839052"/>
    </source>
</evidence>
<dbReference type="Proteomes" id="UP000839052">
    <property type="component" value="Chromosome"/>
</dbReference>
<keyword evidence="3" id="KW-1185">Reference proteome</keyword>
<accession>A0ABN8AHU2</accession>
<dbReference type="EMBL" id="OU912926">
    <property type="protein sequence ID" value="CAG9932308.1"/>
    <property type="molecule type" value="Genomic_DNA"/>
</dbReference>
<dbReference type="InterPro" id="IPR012337">
    <property type="entry name" value="RNaseH-like_sf"/>
</dbReference>
<sequence>MHTLHDHIVAHGLPVALYSDQHSIFRINAKGADPESETQFGRATRELGIECIHANSPQAKGRVERANQTLLQDRLPKEMRLAGISDIAGANNWLPGFAASFNWRFAVIPKDAVDAHIAYPGSADELTNILSIQIAKTLSKNLSFQHECNLIQVKISGTGLAMRSAKVTLHDHFDGTRVLRWRNRKYPYTTLTKVQRKTAEADGKSINSRIEEAIAKRGTTDIKGHKPAAGHPWRKMHIGKSATDSKTVIQ</sequence>
<protein>
    <recommendedName>
        <fullName evidence="1">Integrase catalytic domain-containing protein</fullName>
    </recommendedName>
</protein>
<evidence type="ECO:0000259" key="1">
    <source>
        <dbReference type="PROSITE" id="PS50994"/>
    </source>
</evidence>
<evidence type="ECO:0000313" key="2">
    <source>
        <dbReference type="EMBL" id="CAG9932308.1"/>
    </source>
</evidence>